<comment type="caution">
    <text evidence="3">The sequence shown here is derived from an EMBL/GenBank/DDBJ whole genome shotgun (WGS) entry which is preliminary data.</text>
</comment>
<feature type="compositionally biased region" description="Basic and acidic residues" evidence="1">
    <location>
        <begin position="76"/>
        <end position="85"/>
    </location>
</feature>
<dbReference type="InterPro" id="IPR036691">
    <property type="entry name" value="Endo/exonu/phosph_ase_sf"/>
</dbReference>
<keyword evidence="4" id="KW-1185">Reference proteome</keyword>
<dbReference type="InterPro" id="IPR000477">
    <property type="entry name" value="RT_dom"/>
</dbReference>
<name>A0A8H5EV20_9AGAR</name>
<dbReference type="PROSITE" id="PS50878">
    <property type="entry name" value="RT_POL"/>
    <property type="match status" value="1"/>
</dbReference>
<feature type="compositionally biased region" description="Basic residues" evidence="1">
    <location>
        <begin position="171"/>
        <end position="181"/>
    </location>
</feature>
<evidence type="ECO:0000256" key="1">
    <source>
        <dbReference type="SAM" id="MobiDB-lite"/>
    </source>
</evidence>
<feature type="compositionally biased region" description="Low complexity" evidence="1">
    <location>
        <begin position="102"/>
        <end position="116"/>
    </location>
</feature>
<reference evidence="3 4" key="1">
    <citation type="journal article" date="2020" name="ISME J.">
        <title>Uncovering the hidden diversity of litter-decomposition mechanisms in mushroom-forming fungi.</title>
        <authorList>
            <person name="Floudas D."/>
            <person name="Bentzer J."/>
            <person name="Ahren D."/>
            <person name="Johansson T."/>
            <person name="Persson P."/>
            <person name="Tunlid A."/>
        </authorList>
    </citation>
    <scope>NUCLEOTIDE SEQUENCE [LARGE SCALE GENOMIC DNA]</scope>
    <source>
        <strain evidence="3 4">CBS 175.51</strain>
    </source>
</reference>
<protein>
    <recommendedName>
        <fullName evidence="2">Reverse transcriptase domain-containing protein</fullName>
    </recommendedName>
</protein>
<evidence type="ECO:0000259" key="2">
    <source>
        <dbReference type="PROSITE" id="PS50878"/>
    </source>
</evidence>
<accession>A0A8H5EV20</accession>
<feature type="domain" description="Reverse transcriptase" evidence="2">
    <location>
        <begin position="735"/>
        <end position="1018"/>
    </location>
</feature>
<dbReference type="InterPro" id="IPR036397">
    <property type="entry name" value="RNaseH_sf"/>
</dbReference>
<dbReference type="EMBL" id="JAACJK010000223">
    <property type="protein sequence ID" value="KAF5313630.1"/>
    <property type="molecule type" value="Genomic_DNA"/>
</dbReference>
<dbReference type="Gene3D" id="3.30.420.10">
    <property type="entry name" value="Ribonuclease H-like superfamily/Ribonuclease H"/>
    <property type="match status" value="1"/>
</dbReference>
<evidence type="ECO:0000313" key="3">
    <source>
        <dbReference type="EMBL" id="KAF5313630.1"/>
    </source>
</evidence>
<dbReference type="InterPro" id="IPR005135">
    <property type="entry name" value="Endo/exonuclease/phosphatase"/>
</dbReference>
<dbReference type="Gene3D" id="3.60.10.10">
    <property type="entry name" value="Endonuclease/exonuclease/phosphatase"/>
    <property type="match status" value="1"/>
</dbReference>
<proteinExistence type="predicted"/>
<feature type="region of interest" description="Disordered" evidence="1">
    <location>
        <begin position="29"/>
        <end position="181"/>
    </location>
</feature>
<dbReference type="PANTHER" id="PTHR19446">
    <property type="entry name" value="REVERSE TRANSCRIPTASES"/>
    <property type="match status" value="1"/>
</dbReference>
<gene>
    <name evidence="3" type="ORF">D9611_010085</name>
</gene>
<feature type="compositionally biased region" description="Basic and acidic residues" evidence="1">
    <location>
        <begin position="53"/>
        <end position="63"/>
    </location>
</feature>
<dbReference type="SUPFAM" id="SSF56219">
    <property type="entry name" value="DNase I-like"/>
    <property type="match status" value="1"/>
</dbReference>
<dbReference type="OrthoDB" id="2205812at2759"/>
<dbReference type="GO" id="GO:0003824">
    <property type="term" value="F:catalytic activity"/>
    <property type="evidence" value="ECO:0007669"/>
    <property type="project" value="InterPro"/>
</dbReference>
<dbReference type="Pfam" id="PF00078">
    <property type="entry name" value="RVT_1"/>
    <property type="match status" value="1"/>
</dbReference>
<feature type="compositionally biased region" description="Polar residues" evidence="1">
    <location>
        <begin position="123"/>
        <end position="146"/>
    </location>
</feature>
<feature type="compositionally biased region" description="Polar residues" evidence="1">
    <location>
        <begin position="29"/>
        <end position="40"/>
    </location>
</feature>
<feature type="compositionally biased region" description="Basic residues" evidence="1">
    <location>
        <begin position="86"/>
        <end position="101"/>
    </location>
</feature>
<dbReference type="Proteomes" id="UP000541558">
    <property type="component" value="Unassembled WGS sequence"/>
</dbReference>
<organism evidence="3 4">
    <name type="scientific">Ephemerocybe angulata</name>
    <dbReference type="NCBI Taxonomy" id="980116"/>
    <lineage>
        <taxon>Eukaryota</taxon>
        <taxon>Fungi</taxon>
        <taxon>Dikarya</taxon>
        <taxon>Basidiomycota</taxon>
        <taxon>Agaricomycotina</taxon>
        <taxon>Agaricomycetes</taxon>
        <taxon>Agaricomycetidae</taxon>
        <taxon>Agaricales</taxon>
        <taxon>Agaricineae</taxon>
        <taxon>Psathyrellaceae</taxon>
        <taxon>Ephemerocybe</taxon>
    </lineage>
</organism>
<dbReference type="Pfam" id="PF13966">
    <property type="entry name" value="zf-RVT"/>
    <property type="match status" value="1"/>
</dbReference>
<dbReference type="Pfam" id="PF03372">
    <property type="entry name" value="Exo_endo_phos"/>
    <property type="match status" value="1"/>
</dbReference>
<evidence type="ECO:0000313" key="4">
    <source>
        <dbReference type="Proteomes" id="UP000541558"/>
    </source>
</evidence>
<dbReference type="CDD" id="cd01650">
    <property type="entry name" value="RT_nLTR_like"/>
    <property type="match status" value="1"/>
</dbReference>
<sequence>MVVKPIRHRATTTVITPLQADGTAISTEPLSLSNPFSSTRDGVLPAVGPPPVDRPEVHRDSPTRDATPGPSTSLEVHADEGETGARRKRVRKRKRTPRRSRTPQSQQNNATSNSTNEPPAPSPNTSQEGRQTTPDPMTRQSRTQRSILEFITRTKRNAGTTDLTANPIIEKKKKKKKRRTRANVKIASLNIRGGGSDQTRQKWQHINQLMRQKDIGILAVQETHLKRETTESLNGQFERKMIIINSIDHFCPNSKGVAIVVNRDRVKCKYSDITAKELVAGRALLVAIPWKNHTAKLTILALYAPNDKVQNRAFWENINEMFSDPTQNLPRPDFILGDFNIAEEAIDRFPAELDNQDYPAIEALRDLKDTLRVTDGWRKTYPDKTRTFTWSHKPADMSQPLPDNLPKSRIDRIYVRSELFKKMSEWEVRYDHAIKTDHELVSARLIDTDAPYMGRGRWEIPNFLLEDDDFMDWVRKHGNKKLEEMEGLTERTASKNVQSIFKILKDDIRDVAKQIAREAIPKAKAEIEKKHDLMEEILKDPDTSDYEKSAKASKINEEIKVLETKYHDRTRENMHTKYALENETIGKVWIRANKENKPRDSIPYLKDSEGNLIKKSINMANHASKYHDDLQKLGTPTPEEIPDTLNAKREALSALELKLDEGDKTNLSQLMSQDEIREALVSMPNGKASGPDGIPTELWKNLMRDYDEKTRLTDGEKEDEPLDVLRLLQLVYNDIESEGVDPESDFALGWMCPIFKKKERDNIANYRPITVLNADYKVFTKTLTIRLAPIALKIIHPNQAGFLKGRHIDDHTELMKLMIRWCESEEENGMLVLLDQEKAYDKITHAFLQETLETLDFPPHFRDTISALYKNAKTIVIINGEISDPYRVTRGVRQGDPLSCLLFNLAIESLACMLRKSSLEGIKIRENLDRLIATLFADDTTVYLSKEDKFTDLQRILDTWCKASGAKFNVEKSEIIPVGTEEFRTELVTNPPDIPPNVHIVRDGEAVRALGAFIGNKIDDTGIWTTTLETVEAKVDYWVKSNPSQEGRAYITKLEPGGRTQYKSMVQSMTKDTEKRLSKYINKIMWGGKPSGVNHETSRQMFEHGGKKVLDIPTRTTAIEMMRSQTYTTDGPERKLWTYLADDLIAKDIPTTFGVTDRDAAINVYLQTWKTKRYSNQSSLPLSTKNMISAGLECGITFQPPVTTQEIKESLPIWFHPGRTEVNRTPNTGIAVSCLQRVHDVYTVGDLKNFIYGNPEHEEIDTPPPPESLTCECRICSAYRALDCEHPEGCRRKAKLILRSLAPKWNPTYDSTDLAAIRANFEDVKNRLHLTTEETLFDHRLDDYGSKSNGFRAFGANKHAPGEQGLKIRTIPVQNLETRSFVAINAVNEHEGDTNAAAAYGVVIITPNQRPIRISGRVLQGIAPTYTTAIACGLTEALELTGEETNLYIHLPSRPLLNALTIKLTEYENEDWVTHQNREQLRRLVALLRTRSGYTVLTETRTLREVQNGTAEAKELATATLNEDTPATVPQAPRCTIPDSSIVRGVRLAGMTQAKLYRLALAEKAKSYKPRKDTVTNLELTRQAAKTRLNRSPDDATIWKSLRSPHLNVKKIKAFIWKLMHNALPVGTKWKGKYADRQNCPACNVTESAEHIFTSCRANGQATIWGLAKETLEKAGIKWETPKTLGDILSCVITGVTSTPEDNTGKQRLLTMTVAESAWLIWASRCGWIVGNEGKDEHKVSPIAARNKWISMMNGKLTFDILASSERQYKTKAIDSDLVRDTWNDLVSDKKEFTKSLKYHRNTGVLVSVGKANSRPPG</sequence>
<dbReference type="InterPro" id="IPR043502">
    <property type="entry name" value="DNA/RNA_pol_sf"/>
</dbReference>
<dbReference type="GO" id="GO:0003676">
    <property type="term" value="F:nucleic acid binding"/>
    <property type="evidence" value="ECO:0007669"/>
    <property type="project" value="InterPro"/>
</dbReference>
<dbReference type="InterPro" id="IPR026960">
    <property type="entry name" value="RVT-Znf"/>
</dbReference>
<dbReference type="SUPFAM" id="SSF56672">
    <property type="entry name" value="DNA/RNA polymerases"/>
    <property type="match status" value="1"/>
</dbReference>